<evidence type="ECO:0000256" key="1">
    <source>
        <dbReference type="SAM" id="MobiDB-lite"/>
    </source>
</evidence>
<dbReference type="EMBL" id="ML220160">
    <property type="protein sequence ID" value="TGZ77052.1"/>
    <property type="molecule type" value="Genomic_DNA"/>
</dbReference>
<sequence>MGVVLRACSCCALNARMDTREHSLGHSHSEMFHSCGPRFRGLSGEMEVSDLKLGSSPVHTHARTHTRVSDRPTGVLRGRVDVEGQGGW</sequence>
<protein>
    <submittedName>
        <fullName evidence="2">Uncharacterized protein</fullName>
    </submittedName>
</protein>
<organism evidence="2 3">
    <name type="scientific">Ascodesmis nigricans</name>
    <dbReference type="NCBI Taxonomy" id="341454"/>
    <lineage>
        <taxon>Eukaryota</taxon>
        <taxon>Fungi</taxon>
        <taxon>Dikarya</taxon>
        <taxon>Ascomycota</taxon>
        <taxon>Pezizomycotina</taxon>
        <taxon>Pezizomycetes</taxon>
        <taxon>Pezizales</taxon>
        <taxon>Ascodesmidaceae</taxon>
        <taxon>Ascodesmis</taxon>
    </lineage>
</organism>
<accession>A0A4S2MJL4</accession>
<evidence type="ECO:0000313" key="2">
    <source>
        <dbReference type="EMBL" id="TGZ77052.1"/>
    </source>
</evidence>
<reference evidence="2 3" key="1">
    <citation type="submission" date="2019-04" db="EMBL/GenBank/DDBJ databases">
        <title>Comparative genomics and transcriptomics to analyze fruiting body development in filamentous ascomycetes.</title>
        <authorList>
            <consortium name="DOE Joint Genome Institute"/>
            <person name="Lutkenhaus R."/>
            <person name="Traeger S."/>
            <person name="Breuer J."/>
            <person name="Kuo A."/>
            <person name="Lipzen A."/>
            <person name="Pangilinan J."/>
            <person name="Dilworth D."/>
            <person name="Sandor L."/>
            <person name="Poggeler S."/>
            <person name="Barry K."/>
            <person name="Grigoriev I.V."/>
            <person name="Nowrousian M."/>
        </authorList>
    </citation>
    <scope>NUCLEOTIDE SEQUENCE [LARGE SCALE GENOMIC DNA]</scope>
    <source>
        <strain evidence="2 3">CBS 389.68</strain>
    </source>
</reference>
<dbReference type="InParanoid" id="A0A4S2MJL4"/>
<evidence type="ECO:0000313" key="3">
    <source>
        <dbReference type="Proteomes" id="UP000298138"/>
    </source>
</evidence>
<gene>
    <name evidence="2" type="ORF">EX30DRAFT_212099</name>
</gene>
<dbReference type="AlphaFoldDB" id="A0A4S2MJL4"/>
<name>A0A4S2MJL4_9PEZI</name>
<proteinExistence type="predicted"/>
<feature type="region of interest" description="Disordered" evidence="1">
    <location>
        <begin position="50"/>
        <end position="73"/>
    </location>
</feature>
<keyword evidence="3" id="KW-1185">Reference proteome</keyword>
<dbReference type="Proteomes" id="UP000298138">
    <property type="component" value="Unassembled WGS sequence"/>
</dbReference>